<evidence type="ECO:0000256" key="2">
    <source>
        <dbReference type="SAM" id="SignalP"/>
    </source>
</evidence>
<dbReference type="NCBIfam" id="TIGR03696">
    <property type="entry name" value="Rhs_assc_core"/>
    <property type="match status" value="1"/>
</dbReference>
<dbReference type="InterPro" id="IPR013783">
    <property type="entry name" value="Ig-like_fold"/>
</dbReference>
<dbReference type="Proteomes" id="UP001176961">
    <property type="component" value="Unassembled WGS sequence"/>
</dbReference>
<proteinExistence type="predicted"/>
<dbReference type="InterPro" id="IPR036116">
    <property type="entry name" value="FN3_sf"/>
</dbReference>
<gene>
    <name evidence="4" type="ORF">CYNAS_LOCUS22611</name>
</gene>
<dbReference type="Pfam" id="PF25023">
    <property type="entry name" value="TEN_YD-shell"/>
    <property type="match status" value="2"/>
</dbReference>
<dbReference type="Gene3D" id="2.180.10.10">
    <property type="entry name" value="RHS repeat-associated core"/>
    <property type="match status" value="4"/>
</dbReference>
<dbReference type="SUPFAM" id="SSF49265">
    <property type="entry name" value="Fibronectin type III"/>
    <property type="match status" value="3"/>
</dbReference>
<dbReference type="InterPro" id="IPR006530">
    <property type="entry name" value="YD"/>
</dbReference>
<dbReference type="PANTHER" id="PTHR32305">
    <property type="match status" value="1"/>
</dbReference>
<keyword evidence="5" id="KW-1185">Reference proteome</keyword>
<dbReference type="EMBL" id="CATQJL010000340">
    <property type="protein sequence ID" value="CAJ0610628.1"/>
    <property type="molecule type" value="Genomic_DNA"/>
</dbReference>
<evidence type="ECO:0000313" key="5">
    <source>
        <dbReference type="Proteomes" id="UP001176961"/>
    </source>
</evidence>
<dbReference type="InterPro" id="IPR031325">
    <property type="entry name" value="RHS_repeat"/>
</dbReference>
<organism evidence="4 5">
    <name type="scientific">Cylicocyclus nassatus</name>
    <name type="common">Nematode worm</name>
    <dbReference type="NCBI Taxonomy" id="53992"/>
    <lineage>
        <taxon>Eukaryota</taxon>
        <taxon>Metazoa</taxon>
        <taxon>Ecdysozoa</taxon>
        <taxon>Nematoda</taxon>
        <taxon>Chromadorea</taxon>
        <taxon>Rhabditida</taxon>
        <taxon>Rhabditina</taxon>
        <taxon>Rhabditomorpha</taxon>
        <taxon>Strongyloidea</taxon>
        <taxon>Strongylidae</taxon>
        <taxon>Cylicocyclus</taxon>
    </lineage>
</organism>
<dbReference type="Pfam" id="PF05593">
    <property type="entry name" value="RHS_repeat"/>
    <property type="match status" value="2"/>
</dbReference>
<dbReference type="InterPro" id="IPR022385">
    <property type="entry name" value="Rhs_assc_core"/>
</dbReference>
<dbReference type="PANTHER" id="PTHR32305:SF15">
    <property type="entry name" value="PROTEIN RHSA-RELATED"/>
    <property type="match status" value="1"/>
</dbReference>
<feature type="signal peptide" evidence="2">
    <location>
        <begin position="1"/>
        <end position="35"/>
    </location>
</feature>
<keyword evidence="2" id="KW-0732">Signal</keyword>
<feature type="domain" description="Teneurin-like YD-shell" evidence="3">
    <location>
        <begin position="1779"/>
        <end position="1872"/>
    </location>
</feature>
<reference evidence="4" key="1">
    <citation type="submission" date="2023-07" db="EMBL/GenBank/DDBJ databases">
        <authorList>
            <consortium name="CYATHOMIX"/>
        </authorList>
    </citation>
    <scope>NUCLEOTIDE SEQUENCE</scope>
    <source>
        <strain evidence="4">N/A</strain>
    </source>
</reference>
<evidence type="ECO:0000256" key="1">
    <source>
        <dbReference type="ARBA" id="ARBA00022737"/>
    </source>
</evidence>
<dbReference type="Gene3D" id="2.60.40.10">
    <property type="entry name" value="Immunoglobulins"/>
    <property type="match status" value="3"/>
</dbReference>
<evidence type="ECO:0000313" key="4">
    <source>
        <dbReference type="EMBL" id="CAJ0610628.1"/>
    </source>
</evidence>
<sequence length="2065" mass="220683">MRFRITLRSRHAGPIRSSLLLMVTALSLAPALASAQIVPTWRQEYDKRLKYGDLVEPLKGDIFGEKVNLYDGSVSFSATDISIPGNGGLAVSLGRSYGDIGGSANDNEYGNWTLDIPSLSGTYGDQPETAVAGHWTPSARCSTVSAPPALDVWNYKHTQTTVFAPHTYWEGVRLSLPGGGGETVLAGSGDARQPIPQLGMPAPWNTKGGWFFSCLSSLKSGQPGEGFLGHAPDGTKYYFDWMVARHNDPAVMQPYDTITHSTLQRKKVFLYPSQVVDRFGNWVRYEWSGGRLDRIIASDGRSISLTYDSQGRIATALAGGRTWTYGYTPAGTLQSVTLPDGTAWSYDLPPVNVTKKYQEYTGQDVWAYMEAPALCAKTNKIVQTEVAASITHPSGAVGTFVFRPFRHGRKNVPFNCQTSGDDQLLADGWNLTPIYRDAMSLVAKRISGPAMPTAQWSYQYTNLAWEYDRRVDQAGWPAIPVGQAEPKITIETLPDGVIRTYEFGKEVGYNDGLLLSTSTSAGGTVVRTERNNYYPDAQIANAPFPREAGRNLKYGATELGEHLNRPVQSTVVNQDGVQFIRTVQAFDAFVREVTVDEGNSAGQSRTRTTGYYDNAALWVNGQVARSLLNGIEESRTEFDPANALPLRAYAFGRLAQQVTYAADGTVASVADGRGNTSHLSGWKRGIPQQLRMPATPEAPNGAVRTVAVDDNGWIASLTDEVGATTSFSYDSMGRLRSQQFPGGDEVNWNGVTMDLQRLGGAQLGVPAGAWKHSRTQGGRRTDTYLDAMFRPVLVTENANNALDSAVVTRYDSSGKTVFASYPTRQLTDINAAMTGTTTQYDALGRPVVVSQSSELGDLATRTEYVGNLSVKVTNPRGQATTTRHLAYDQPSYEMPLTLQHPEGVVTEIQRDTLGKPLAITRRTADGSQALTRRYVYDGYQQLCKTIEPETGATVQDYDAAGNVLWSAAGTGLNSAADCNRSEAFASGRVVARSYDAANRLSTLTFPDGRGNQRWSYTPDALPAEISTQNDPARPMVVNRYQYNRRRLLRSETLQHPDLGNLSLAYGYDANGTLASNTYPGGRVVSYAPDALGRATAVGGYANSASYFANGALARFVYGNGIAHTLTQNARGLPERSRDATAAAAVLDDSYDYDAGGNVMAISDGLPGAPGNRDMTYDGLDRLRTVTAPGFGNALYEYDALDNLRRARVGSRDRTHYFDPSNRLVNVIETGTGATVTGLGYDVQGNLSVRNGQAFSFDYGNRLRDAGAAESYEYDAHGRRVKASASGKGAIYSFYDNGGVLRFQRNERTGKQTDYLYLSGSLVAQVHGAAAPAVPALSAPGYTTEGSVNLTWSPAGGANRYELQRALAGAWSTVFDGAAQSFTSTGLATGTYQFRVRGCRAVCGEWSNVASVAVALAPSTVPALSVPATAFNGSYGVSWSVASGAERYELEESANGGAWTQVHNAAGQSRDFSGKGAGSYGYRVRACNPVGCTAYSASAAVTVVYPPEGAPGISAPARSAPGSIGIGWNGVAGATRYTLQESSNGGGWVTLFDGDAGSYATAARGVGNYGYRVAACNGAGCGPWSGTASVAVIGPPAIEPVISAPGLVNVPQYSLSWSVPANSESFVLEESANGGGWTVVHNGAANSFGASRGKGSYAYRVRACNFVGCSPYSGVVTVAVVLPPGATSLYLAEWLTTRRPPYQVQCSAGWSPVADATEYQLESGGGGQRLYTGPSTYVNDSGGTYCAHEYRVRACNAAVLALVVLAACVAPAVAQEVVEYIHTDALGSPVAITDANGQVIERTVYEPYGAVVNRPLTDGPGYTGHVTDSETGLSYMQQRYYDFETSTFLGADPVAADSDGTSFNRYRYASANPYKFKDPDGRADMNVFGEADPNGLRAAGDALNIPGKFTVAGHANNTVIQDQRGGRMENYSVVSSWDMARTQFGLKQGQEILMAGCHLGAEIGKARAFAQGWANLNKSSVYAPNGFVRYPKNYKPGDDMTLRVSLGENGTGGAGVWQKFSPGGAGPTGPAIRSITIKADGAISYQFAEPELGSRIRRIETVKVKQ</sequence>
<dbReference type="NCBIfam" id="TIGR01643">
    <property type="entry name" value="YD_repeat_2x"/>
    <property type="match status" value="1"/>
</dbReference>
<name>A0AA36HIT3_CYLNA</name>
<protein>
    <recommendedName>
        <fullName evidence="3">Teneurin-like YD-shell domain-containing protein</fullName>
    </recommendedName>
</protein>
<keyword evidence="1" id="KW-0677">Repeat</keyword>
<dbReference type="InterPro" id="IPR050708">
    <property type="entry name" value="T6SS_VgrG/RHS"/>
</dbReference>
<feature type="chain" id="PRO_5041247744" description="Teneurin-like YD-shell domain-containing protein" evidence="2">
    <location>
        <begin position="36"/>
        <end position="2065"/>
    </location>
</feature>
<accession>A0AA36HIT3</accession>
<feature type="domain" description="Teneurin-like YD-shell" evidence="3">
    <location>
        <begin position="988"/>
        <end position="1316"/>
    </location>
</feature>
<dbReference type="InterPro" id="IPR056823">
    <property type="entry name" value="TEN-like_YD-shell"/>
</dbReference>
<comment type="caution">
    <text evidence="4">The sequence shown here is derived from an EMBL/GenBank/DDBJ whole genome shotgun (WGS) entry which is preliminary data.</text>
</comment>
<evidence type="ECO:0000259" key="3">
    <source>
        <dbReference type="Pfam" id="PF25023"/>
    </source>
</evidence>